<accession>A0ABQ8UWL7</accession>
<proteinExistence type="predicted"/>
<dbReference type="Proteomes" id="UP001141327">
    <property type="component" value="Unassembled WGS sequence"/>
</dbReference>
<keyword evidence="2" id="KW-1185">Reference proteome</keyword>
<reference evidence="1" key="1">
    <citation type="journal article" date="2022" name="bioRxiv">
        <title>Genomics of Preaxostyla Flagellates Illuminates Evolutionary Transitions and the Path Towards Mitochondrial Loss.</title>
        <authorList>
            <person name="Novak L.V.F."/>
            <person name="Treitli S.C."/>
            <person name="Pyrih J."/>
            <person name="Halakuc P."/>
            <person name="Pipaliya S.V."/>
            <person name="Vacek V."/>
            <person name="Brzon O."/>
            <person name="Soukal P."/>
            <person name="Eme L."/>
            <person name="Dacks J.B."/>
            <person name="Karnkowska A."/>
            <person name="Elias M."/>
            <person name="Hampl V."/>
        </authorList>
    </citation>
    <scope>NUCLEOTIDE SEQUENCE</scope>
    <source>
        <strain evidence="1">RCP-MX</strain>
    </source>
</reference>
<evidence type="ECO:0000313" key="2">
    <source>
        <dbReference type="Proteomes" id="UP001141327"/>
    </source>
</evidence>
<protein>
    <submittedName>
        <fullName evidence="1">Uncharacterized protein</fullName>
    </submittedName>
</protein>
<gene>
    <name evidence="1" type="ORF">PAPYR_1662</name>
</gene>
<sequence length="79" mass="8205">MIDTAIFVMWAASASLKIFRNLQGLNLGGTSPTALAGRRLNHSAKVADKLSGRKKDHAVLVAGSVGAVVSSKVTRSMAP</sequence>
<evidence type="ECO:0000313" key="1">
    <source>
        <dbReference type="EMBL" id="KAJ4461960.1"/>
    </source>
</evidence>
<comment type="caution">
    <text evidence="1">The sequence shown here is derived from an EMBL/GenBank/DDBJ whole genome shotgun (WGS) entry which is preliminary data.</text>
</comment>
<name>A0ABQ8UWL7_9EUKA</name>
<dbReference type="EMBL" id="JAPMOS010000005">
    <property type="protein sequence ID" value="KAJ4461960.1"/>
    <property type="molecule type" value="Genomic_DNA"/>
</dbReference>
<organism evidence="1 2">
    <name type="scientific">Paratrimastix pyriformis</name>
    <dbReference type="NCBI Taxonomy" id="342808"/>
    <lineage>
        <taxon>Eukaryota</taxon>
        <taxon>Metamonada</taxon>
        <taxon>Preaxostyla</taxon>
        <taxon>Paratrimastigidae</taxon>
        <taxon>Paratrimastix</taxon>
    </lineage>
</organism>